<comment type="subcellular location">
    <subcellularLocation>
        <location evidence="1 7">Cytoplasm</location>
    </subcellularLocation>
</comment>
<feature type="site" description="Stabilizes the phosphoryl group" evidence="9">
    <location>
        <position position="52"/>
    </location>
</feature>
<proteinExistence type="inferred from homology"/>
<feature type="binding site" evidence="10">
    <location>
        <position position="10"/>
    </location>
    <ligand>
        <name>Mg(2+)</name>
        <dbReference type="ChEBI" id="CHEBI:18420"/>
    </ligand>
</feature>
<sequence length="193" mass="21323">MYSKKAVFLDKDGTLIPDIPYNVNPELITIQPDAIDGLRRLQTQGYILVIVSNQSGVARGYFTEDKLIGVEHRLKQLLANLGLHLSGFYYCPHHDDGIITQYALACECRKPQAGMLLQAAADLQINMADSWMIGDILNDVEAGHRAGCKTVLINNGNETEWVPGEFRTPTLICGSINEAALSILNTTQHEQVE</sequence>
<evidence type="ECO:0000313" key="12">
    <source>
        <dbReference type="Proteomes" id="UP000253209"/>
    </source>
</evidence>
<dbReference type="InterPro" id="IPR006549">
    <property type="entry name" value="HAD-SF_hydro_IIIA"/>
</dbReference>
<dbReference type="Pfam" id="PF13242">
    <property type="entry name" value="Hydrolase_like"/>
    <property type="match status" value="1"/>
</dbReference>
<dbReference type="AlphaFoldDB" id="A0A367GPB1"/>
<dbReference type="GO" id="GO:0046872">
    <property type="term" value="F:metal ion binding"/>
    <property type="evidence" value="ECO:0007669"/>
    <property type="project" value="UniProtKB-KW"/>
</dbReference>
<evidence type="ECO:0000313" key="11">
    <source>
        <dbReference type="EMBL" id="RCH55317.1"/>
    </source>
</evidence>
<organism evidence="11 12">
    <name type="scientific">Mucilaginibacter hurinus</name>
    <dbReference type="NCBI Taxonomy" id="2201324"/>
    <lineage>
        <taxon>Bacteria</taxon>
        <taxon>Pseudomonadati</taxon>
        <taxon>Bacteroidota</taxon>
        <taxon>Sphingobacteriia</taxon>
        <taxon>Sphingobacteriales</taxon>
        <taxon>Sphingobacteriaceae</taxon>
        <taxon>Mucilaginibacter</taxon>
    </lineage>
</organism>
<comment type="cofactor">
    <cofactor evidence="10">
        <name>Mg(2+)</name>
        <dbReference type="ChEBI" id="CHEBI:18420"/>
    </cofactor>
</comment>
<dbReference type="GO" id="GO:0005737">
    <property type="term" value="C:cytoplasm"/>
    <property type="evidence" value="ECO:0007669"/>
    <property type="project" value="UniProtKB-SubCell"/>
</dbReference>
<dbReference type="EMBL" id="QGDC01000004">
    <property type="protein sequence ID" value="RCH55317.1"/>
    <property type="molecule type" value="Genomic_DNA"/>
</dbReference>
<evidence type="ECO:0000256" key="1">
    <source>
        <dbReference type="ARBA" id="ARBA00004496"/>
    </source>
</evidence>
<keyword evidence="12" id="KW-1185">Reference proteome</keyword>
<feature type="binding site" evidence="10">
    <location>
        <position position="135"/>
    </location>
    <ligand>
        <name>Mg(2+)</name>
        <dbReference type="ChEBI" id="CHEBI:18420"/>
    </ligand>
</feature>
<feature type="active site" description="Proton donor" evidence="8">
    <location>
        <position position="12"/>
    </location>
</feature>
<dbReference type="EC" id="3.1.3.-" evidence="7"/>
<feature type="binding site" evidence="10">
    <location>
        <position position="12"/>
    </location>
    <ligand>
        <name>Mg(2+)</name>
        <dbReference type="ChEBI" id="CHEBI:18420"/>
    </ligand>
</feature>
<dbReference type="InterPro" id="IPR006543">
    <property type="entry name" value="Histidinol-phos"/>
</dbReference>
<feature type="binding site" evidence="10">
    <location>
        <position position="93"/>
    </location>
    <ligand>
        <name>Zn(2+)</name>
        <dbReference type="ChEBI" id="CHEBI:29105"/>
    </ligand>
</feature>
<dbReference type="GO" id="GO:0016791">
    <property type="term" value="F:phosphatase activity"/>
    <property type="evidence" value="ECO:0007669"/>
    <property type="project" value="InterPro"/>
</dbReference>
<comment type="caution">
    <text evidence="11">The sequence shown here is derived from an EMBL/GenBank/DDBJ whole genome shotgun (WGS) entry which is preliminary data.</text>
</comment>
<keyword evidence="10" id="KW-0460">Magnesium</keyword>
<dbReference type="CDD" id="cd07503">
    <property type="entry name" value="HAD_HisB-N"/>
    <property type="match status" value="1"/>
</dbReference>
<comment type="cofactor">
    <cofactor evidence="10">
        <name>Zn(2+)</name>
        <dbReference type="ChEBI" id="CHEBI:29105"/>
    </cofactor>
</comment>
<name>A0A367GPB1_9SPHI</name>
<keyword evidence="3 10" id="KW-0479">Metal-binding</keyword>
<dbReference type="Gene3D" id="3.40.50.1000">
    <property type="entry name" value="HAD superfamily/HAD-like"/>
    <property type="match status" value="1"/>
</dbReference>
<evidence type="ECO:0000256" key="2">
    <source>
        <dbReference type="ARBA" id="ARBA00022490"/>
    </source>
</evidence>
<dbReference type="InterPro" id="IPR004446">
    <property type="entry name" value="Heptose_bisP_phosphatase"/>
</dbReference>
<dbReference type="InterPro" id="IPR036412">
    <property type="entry name" value="HAD-like_sf"/>
</dbReference>
<evidence type="ECO:0000256" key="4">
    <source>
        <dbReference type="ARBA" id="ARBA00022801"/>
    </source>
</evidence>
<accession>A0A367GPB1</accession>
<dbReference type="RefSeq" id="WP_114004939.1">
    <property type="nucleotide sequence ID" value="NZ_QGDC01000004.1"/>
</dbReference>
<dbReference type="GO" id="GO:0005975">
    <property type="term" value="P:carbohydrate metabolic process"/>
    <property type="evidence" value="ECO:0007669"/>
    <property type="project" value="InterPro"/>
</dbReference>
<evidence type="ECO:0000256" key="6">
    <source>
        <dbReference type="ARBA" id="ARBA00031828"/>
    </source>
</evidence>
<dbReference type="PANTHER" id="PTHR42891">
    <property type="entry name" value="D-GLYCERO-BETA-D-MANNO-HEPTOSE-1,7-BISPHOSPHATE 7-PHOSPHATASE"/>
    <property type="match status" value="1"/>
</dbReference>
<evidence type="ECO:0000256" key="5">
    <source>
        <dbReference type="ARBA" id="ARBA00023277"/>
    </source>
</evidence>
<keyword evidence="10" id="KW-0862">Zinc</keyword>
<gene>
    <name evidence="11" type="ORF">DJ568_09045</name>
</gene>
<dbReference type="Proteomes" id="UP000253209">
    <property type="component" value="Unassembled WGS sequence"/>
</dbReference>
<evidence type="ECO:0000256" key="8">
    <source>
        <dbReference type="PIRSR" id="PIRSR004682-1"/>
    </source>
</evidence>
<feature type="binding site" evidence="10">
    <location>
        <position position="108"/>
    </location>
    <ligand>
        <name>Zn(2+)</name>
        <dbReference type="ChEBI" id="CHEBI:29105"/>
    </ligand>
</feature>
<dbReference type="NCBIfam" id="TIGR01656">
    <property type="entry name" value="Histidinol-ppas"/>
    <property type="match status" value="1"/>
</dbReference>
<dbReference type="OrthoDB" id="9813880at2"/>
<evidence type="ECO:0000256" key="9">
    <source>
        <dbReference type="PIRSR" id="PIRSR004682-3"/>
    </source>
</evidence>
<dbReference type="PANTHER" id="PTHR42891:SF1">
    <property type="entry name" value="D-GLYCERO-BETA-D-MANNO-HEPTOSE-1,7-BISPHOSPHATE 7-PHOSPHATASE"/>
    <property type="match status" value="1"/>
</dbReference>
<dbReference type="PIRSF" id="PIRSF004682">
    <property type="entry name" value="GmhB"/>
    <property type="match status" value="1"/>
</dbReference>
<dbReference type="SUPFAM" id="SSF56784">
    <property type="entry name" value="HAD-like"/>
    <property type="match status" value="1"/>
</dbReference>
<keyword evidence="5 7" id="KW-0119">Carbohydrate metabolism</keyword>
<comment type="similarity">
    <text evidence="7">Belongs to the gmhB family.</text>
</comment>
<feature type="active site" description="Nucleophile" evidence="8">
    <location>
        <position position="10"/>
    </location>
</feature>
<evidence type="ECO:0000256" key="7">
    <source>
        <dbReference type="PIRNR" id="PIRNR004682"/>
    </source>
</evidence>
<feature type="binding site" evidence="10">
    <location>
        <position position="106"/>
    </location>
    <ligand>
        <name>Zn(2+)</name>
        <dbReference type="ChEBI" id="CHEBI:29105"/>
    </ligand>
</feature>
<protein>
    <recommendedName>
        <fullName evidence="6 7">D,D-heptose 1,7-bisphosphate phosphatase</fullName>
        <ecNumber evidence="7">3.1.3.-</ecNumber>
    </recommendedName>
</protein>
<dbReference type="InterPro" id="IPR023214">
    <property type="entry name" value="HAD_sf"/>
</dbReference>
<keyword evidence="2 7" id="KW-0963">Cytoplasm</keyword>
<feature type="site" description="Contributes to substrate recognition" evidence="9">
    <location>
        <position position="109"/>
    </location>
</feature>
<dbReference type="NCBIfam" id="TIGR01662">
    <property type="entry name" value="HAD-SF-IIIA"/>
    <property type="match status" value="1"/>
</dbReference>
<reference evidence="11 12" key="1">
    <citation type="submission" date="2018-05" db="EMBL/GenBank/DDBJ databases">
        <title>Mucilaginibacter hurinus sp. nov., isolated from briquette warehouse soil.</title>
        <authorList>
            <person name="Choi L."/>
        </authorList>
    </citation>
    <scope>NUCLEOTIDE SEQUENCE [LARGE SCALE GENOMIC DNA]</scope>
    <source>
        <strain evidence="11 12">ZR32</strain>
    </source>
</reference>
<keyword evidence="4 7" id="KW-0378">Hydrolase</keyword>
<evidence type="ECO:0000256" key="3">
    <source>
        <dbReference type="ARBA" id="ARBA00022723"/>
    </source>
</evidence>
<evidence type="ECO:0000256" key="10">
    <source>
        <dbReference type="PIRSR" id="PIRSR004682-4"/>
    </source>
</evidence>
<feature type="binding site" evidence="10">
    <location>
        <position position="91"/>
    </location>
    <ligand>
        <name>Zn(2+)</name>
        <dbReference type="ChEBI" id="CHEBI:29105"/>
    </ligand>
</feature>
<feature type="site" description="Contributes to substrate recognition" evidence="9">
    <location>
        <position position="110"/>
    </location>
</feature>